<organism evidence="3 4">
    <name type="scientific">Kocuria tytonis</name>
    <dbReference type="NCBI Taxonomy" id="2054280"/>
    <lineage>
        <taxon>Bacteria</taxon>
        <taxon>Bacillati</taxon>
        <taxon>Actinomycetota</taxon>
        <taxon>Actinomycetes</taxon>
        <taxon>Micrococcales</taxon>
        <taxon>Micrococcaceae</taxon>
        <taxon>Kocuria</taxon>
    </lineage>
</organism>
<evidence type="ECO:0000256" key="1">
    <source>
        <dbReference type="ARBA" id="ARBA00005662"/>
    </source>
</evidence>
<dbReference type="Gene3D" id="3.60.21.10">
    <property type="match status" value="1"/>
</dbReference>
<feature type="domain" description="Capsule synthesis protein CapA" evidence="2">
    <location>
        <begin position="1"/>
        <end position="261"/>
    </location>
</feature>
<comment type="similarity">
    <text evidence="1">Belongs to the CapA family.</text>
</comment>
<evidence type="ECO:0000259" key="2">
    <source>
        <dbReference type="SMART" id="SM00854"/>
    </source>
</evidence>
<evidence type="ECO:0000313" key="4">
    <source>
        <dbReference type="Proteomes" id="UP000249516"/>
    </source>
</evidence>
<gene>
    <name evidence="3" type="ORF">C1C97_003950</name>
</gene>
<dbReference type="AlphaFoldDB" id="A0A495AC50"/>
<dbReference type="InterPro" id="IPR019079">
    <property type="entry name" value="Capsule_synth_CapA"/>
</dbReference>
<proteinExistence type="inferred from homology"/>
<keyword evidence="4" id="KW-1185">Reference proteome</keyword>
<dbReference type="OrthoDB" id="9810718at2"/>
<dbReference type="InterPro" id="IPR052169">
    <property type="entry name" value="CW_Biosynth-Accessory"/>
</dbReference>
<dbReference type="Proteomes" id="UP000249516">
    <property type="component" value="Unassembled WGS sequence"/>
</dbReference>
<sequence>MAVTGDLLLHEGLWSQFATDPATHDGAHFDFAPLLQQQRAYLDRADVAVCQAETPVSAPGGPYAAYPEFNVPPEIFAAAKGAGYDACTTASNHSVDQGVEGVKRTLHTLDAAGLQHTGSYASQKDAGQPMIVDTPSGRLAVVTGTNSLNGKPQDTPWRIDRLRDGTDPDVGEQTARQDVARAVEQAHAAREQGADVVVANMHSIIEYTDTADEYQQRTAHALADSGAFDAVYGHGSHSVQPIENYHDTWIVYGVGNNVTETAPPVNESNNQGIMARFQFARDGDGHWRVSDLAWAPSSNTRGGKYAWCPVASDAPSGVCRSEAEDRAIRERIARIVTTDSAREHGLHEWRLSEDRTG</sequence>
<dbReference type="PANTHER" id="PTHR33393:SF13">
    <property type="entry name" value="PGA BIOSYNTHESIS PROTEIN CAPA"/>
    <property type="match status" value="1"/>
</dbReference>
<evidence type="ECO:0000313" key="3">
    <source>
        <dbReference type="EMBL" id="RKQ37190.1"/>
    </source>
</evidence>
<dbReference type="PANTHER" id="PTHR33393">
    <property type="entry name" value="POLYGLUTAMINE SYNTHESIS ACCESSORY PROTEIN RV0574C-RELATED"/>
    <property type="match status" value="1"/>
</dbReference>
<dbReference type="CDD" id="cd07381">
    <property type="entry name" value="MPP_CapA"/>
    <property type="match status" value="1"/>
</dbReference>
<name>A0A495AC50_9MICC</name>
<comment type="caution">
    <text evidence="3">The sequence shown here is derived from an EMBL/GenBank/DDBJ whole genome shotgun (WGS) entry which is preliminary data.</text>
</comment>
<protein>
    <submittedName>
        <fullName evidence="3">CapA family protein</fullName>
    </submittedName>
</protein>
<dbReference type="EMBL" id="PNJG02000001">
    <property type="protein sequence ID" value="RKQ37190.1"/>
    <property type="molecule type" value="Genomic_DNA"/>
</dbReference>
<dbReference type="Pfam" id="PF09587">
    <property type="entry name" value="PGA_cap"/>
    <property type="match status" value="1"/>
</dbReference>
<dbReference type="SMART" id="SM00854">
    <property type="entry name" value="PGA_cap"/>
    <property type="match status" value="1"/>
</dbReference>
<dbReference type="SUPFAM" id="SSF56300">
    <property type="entry name" value="Metallo-dependent phosphatases"/>
    <property type="match status" value="1"/>
</dbReference>
<dbReference type="InterPro" id="IPR029052">
    <property type="entry name" value="Metallo-depent_PP-like"/>
</dbReference>
<reference evidence="3 4" key="1">
    <citation type="submission" date="2018-10" db="EMBL/GenBank/DDBJ databases">
        <title>Kocuria tytouropygialis sp. nov., isolated from the uropygial gland of an American barn owl (Tyto furcata).</title>
        <authorList>
            <person name="Braun M.S."/>
            <person name="Wang E."/>
            <person name="Zimmermann S."/>
            <person name="Wagner H."/>
            <person name="Wink M."/>
        </authorList>
    </citation>
    <scope>NUCLEOTIDE SEQUENCE [LARGE SCALE GENOMIC DNA]</scope>
    <source>
        <strain evidence="3 4">442</strain>
    </source>
</reference>
<accession>A0A495AC50</accession>